<dbReference type="CDD" id="cd09002">
    <property type="entry name" value="GH43_XYL-like"/>
    <property type="match status" value="1"/>
</dbReference>
<dbReference type="AlphaFoldDB" id="G8NYC6"/>
<keyword evidence="9" id="KW-1185">Reference proteome</keyword>
<dbReference type="OrthoDB" id="9801455at2"/>
<dbReference type="PANTHER" id="PTHR42812">
    <property type="entry name" value="BETA-XYLOSIDASE"/>
    <property type="match status" value="1"/>
</dbReference>
<dbReference type="InterPro" id="IPR006710">
    <property type="entry name" value="Glyco_hydro_43"/>
</dbReference>
<protein>
    <submittedName>
        <fullName evidence="8">Xylan 1,4-beta-xylosidase</fullName>
        <ecNumber evidence="8">3.2.1.37</ecNumber>
    </submittedName>
</protein>
<evidence type="ECO:0000256" key="4">
    <source>
        <dbReference type="PIRSR" id="PIRSR606710-1"/>
    </source>
</evidence>
<dbReference type="eggNOG" id="COG3507">
    <property type="taxonomic scope" value="Bacteria"/>
</dbReference>
<feature type="site" description="Important for catalytic activity, responsible for pKa modulation of the active site Glu and correct orientation of both the proton donor and substrate" evidence="5">
    <location>
        <position position="151"/>
    </location>
</feature>
<feature type="active site" description="Proton donor" evidence="4">
    <location>
        <position position="205"/>
    </location>
</feature>
<feature type="domain" description="Beta-xylosidase C-terminal Concanavalin A-like" evidence="7">
    <location>
        <begin position="339"/>
        <end position="512"/>
    </location>
</feature>
<dbReference type="KEGG" id="gma:AciX8_3602"/>
<dbReference type="Gene3D" id="2.60.120.200">
    <property type="match status" value="1"/>
</dbReference>
<dbReference type="Proteomes" id="UP000007113">
    <property type="component" value="Chromosome"/>
</dbReference>
<evidence type="ECO:0000259" key="7">
    <source>
        <dbReference type="Pfam" id="PF17851"/>
    </source>
</evidence>
<keyword evidence="2 6" id="KW-0378">Hydrolase</keyword>
<dbReference type="PANTHER" id="PTHR42812:SF2">
    <property type="entry name" value="XYLOSIDASE_ARABINOSIDASE"/>
    <property type="match status" value="1"/>
</dbReference>
<sequence>MQNSSQSSQGMITRRRFFRDASVTSITLALQPHVQKLFGQERQEVYHNPILGGDHPDASPIRVGDDFYLTHSSFDYAPGLLIWHSRDLINWRPIAAALLRYYGTIWAPYLCEYDGHFYIYFPANNRIQVVHAAHPAGPWSEPIDLGLDAIDPAHIAENGRRYLYTNGGQMVELAPDGLSVKSAPRTVFAPWTIPQSTRIECTCLEGPKMLAHNGYFYLNVAEGGTGGPATSHSVISARSRHAEGPWEFSPYNPIVHTQSREDRWLNLGHGRLVDTAQGKWYMTVHSYENEYRTLGRQLLLLPVEWTADGWFRIAPEIAADSAIPMPVPGTSQQAFADPSDDFDTPKLGLQWSFWHEYDPSRFETAKHYLRLAARGKNLQDTSVLTNPVGGHSYTVEVEVEIETGCEAGLLLFYNPEHATGITLSSIGIHVRVGNGLTFDHQSSVPKRATLRIVNDREEVDFYYRFDGQAWQRTEESAEISGMHHNVLGGFLDVRPALCAWGAQSATFSRFRYWPEANPPQ</sequence>
<dbReference type="GO" id="GO:0005975">
    <property type="term" value="P:carbohydrate metabolic process"/>
    <property type="evidence" value="ECO:0007669"/>
    <property type="project" value="InterPro"/>
</dbReference>
<dbReference type="InterPro" id="IPR013320">
    <property type="entry name" value="ConA-like_dom_sf"/>
</dbReference>
<gene>
    <name evidence="8" type="ordered locus">AciX8_3602</name>
</gene>
<evidence type="ECO:0000256" key="6">
    <source>
        <dbReference type="RuleBase" id="RU361187"/>
    </source>
</evidence>
<name>G8NYC6_GRAMM</name>
<dbReference type="InterPro" id="IPR051795">
    <property type="entry name" value="Glycosyl_Hydrlase_43"/>
</dbReference>
<dbReference type="Pfam" id="PF17851">
    <property type="entry name" value="GH43_C2"/>
    <property type="match status" value="1"/>
</dbReference>
<evidence type="ECO:0000313" key="9">
    <source>
        <dbReference type="Proteomes" id="UP000007113"/>
    </source>
</evidence>
<evidence type="ECO:0000256" key="5">
    <source>
        <dbReference type="PIRSR" id="PIRSR606710-2"/>
    </source>
</evidence>
<evidence type="ECO:0000313" key="8">
    <source>
        <dbReference type="EMBL" id="AEU37892.1"/>
    </source>
</evidence>
<comment type="similarity">
    <text evidence="1 6">Belongs to the glycosyl hydrolase 43 family.</text>
</comment>
<evidence type="ECO:0000256" key="1">
    <source>
        <dbReference type="ARBA" id="ARBA00009865"/>
    </source>
</evidence>
<organism evidence="8 9">
    <name type="scientific">Granulicella mallensis (strain ATCC BAA-1857 / DSM 23137 / MP5ACTX8)</name>
    <dbReference type="NCBI Taxonomy" id="682795"/>
    <lineage>
        <taxon>Bacteria</taxon>
        <taxon>Pseudomonadati</taxon>
        <taxon>Acidobacteriota</taxon>
        <taxon>Terriglobia</taxon>
        <taxon>Terriglobales</taxon>
        <taxon>Acidobacteriaceae</taxon>
        <taxon>Granulicella</taxon>
    </lineage>
</organism>
<evidence type="ECO:0000256" key="3">
    <source>
        <dbReference type="ARBA" id="ARBA00023295"/>
    </source>
</evidence>
<evidence type="ECO:0000256" key="2">
    <source>
        <dbReference type="ARBA" id="ARBA00022801"/>
    </source>
</evidence>
<dbReference type="EMBL" id="CP003130">
    <property type="protein sequence ID" value="AEU37892.1"/>
    <property type="molecule type" value="Genomic_DNA"/>
</dbReference>
<dbReference type="HOGENOM" id="CLU_039823_0_0_0"/>
<dbReference type="SUPFAM" id="SSF75005">
    <property type="entry name" value="Arabinanase/levansucrase/invertase"/>
    <property type="match status" value="1"/>
</dbReference>
<dbReference type="SUPFAM" id="SSF49899">
    <property type="entry name" value="Concanavalin A-like lectins/glucanases"/>
    <property type="match status" value="1"/>
</dbReference>
<dbReference type="InterPro" id="IPR041542">
    <property type="entry name" value="GH43_C2"/>
</dbReference>
<dbReference type="InterPro" id="IPR023296">
    <property type="entry name" value="Glyco_hydro_beta-prop_sf"/>
</dbReference>
<dbReference type="STRING" id="682795.AciX8_3602"/>
<keyword evidence="3 6" id="KW-0326">Glycosidase</keyword>
<dbReference type="Pfam" id="PF04616">
    <property type="entry name" value="Glyco_hydro_43"/>
    <property type="match status" value="1"/>
</dbReference>
<dbReference type="GO" id="GO:0009044">
    <property type="term" value="F:xylan 1,4-beta-xylosidase activity"/>
    <property type="evidence" value="ECO:0007669"/>
    <property type="project" value="UniProtKB-EC"/>
</dbReference>
<dbReference type="EC" id="3.2.1.37" evidence="8"/>
<feature type="active site" description="Proton acceptor" evidence="4">
    <location>
        <position position="57"/>
    </location>
</feature>
<reference evidence="8 9" key="1">
    <citation type="submission" date="2011-11" db="EMBL/GenBank/DDBJ databases">
        <title>Complete sequence of Granulicella mallensis MP5ACTX8.</title>
        <authorList>
            <consortium name="US DOE Joint Genome Institute"/>
            <person name="Lucas S."/>
            <person name="Copeland A."/>
            <person name="Lapidus A."/>
            <person name="Cheng J.-F."/>
            <person name="Goodwin L."/>
            <person name="Pitluck S."/>
            <person name="Peters L."/>
            <person name="Lu M."/>
            <person name="Detter J.C."/>
            <person name="Han C."/>
            <person name="Tapia R."/>
            <person name="Land M."/>
            <person name="Hauser L."/>
            <person name="Kyrpides N."/>
            <person name="Ivanova N."/>
            <person name="Mikhailova N."/>
            <person name="Pagani I."/>
            <person name="Rawat S."/>
            <person name="Mannisto M."/>
            <person name="Haggblom M."/>
            <person name="Woyke T."/>
        </authorList>
    </citation>
    <scope>NUCLEOTIDE SEQUENCE [LARGE SCALE GENOMIC DNA]</scope>
    <source>
        <strain evidence="9">ATCC BAA-1857 / DSM 23137 / MP5ACTX8</strain>
    </source>
</reference>
<proteinExistence type="inferred from homology"/>
<dbReference type="Gene3D" id="2.115.10.20">
    <property type="entry name" value="Glycosyl hydrolase domain, family 43"/>
    <property type="match status" value="1"/>
</dbReference>
<accession>G8NYC6</accession>